<accession>A0A1T5MQM5</accession>
<proteinExistence type="predicted"/>
<dbReference type="RefSeq" id="WP_079495773.1">
    <property type="nucleotide sequence ID" value="NZ_FUZT01000022.1"/>
</dbReference>
<name>A0A1T5MQM5_9FIRM</name>
<dbReference type="EMBL" id="FUZT01000022">
    <property type="protein sequence ID" value="SKC90527.1"/>
    <property type="molecule type" value="Genomic_DNA"/>
</dbReference>
<protein>
    <submittedName>
        <fullName evidence="1">Uncharacterized protein</fullName>
    </submittedName>
</protein>
<gene>
    <name evidence="1" type="ORF">SAMN02194393_05182</name>
</gene>
<keyword evidence="2" id="KW-1185">Reference proteome</keyword>
<dbReference type="AlphaFoldDB" id="A0A1T5MQM5"/>
<organism evidence="1 2">
    <name type="scientific">Maledivibacter halophilus</name>
    <dbReference type="NCBI Taxonomy" id="36842"/>
    <lineage>
        <taxon>Bacteria</taxon>
        <taxon>Bacillati</taxon>
        <taxon>Bacillota</taxon>
        <taxon>Clostridia</taxon>
        <taxon>Peptostreptococcales</taxon>
        <taxon>Caminicellaceae</taxon>
        <taxon>Maledivibacter</taxon>
    </lineage>
</organism>
<reference evidence="1 2" key="1">
    <citation type="submission" date="2017-02" db="EMBL/GenBank/DDBJ databases">
        <authorList>
            <person name="Peterson S.W."/>
        </authorList>
    </citation>
    <scope>NUCLEOTIDE SEQUENCE [LARGE SCALE GENOMIC DNA]</scope>
    <source>
        <strain evidence="1 2">M1</strain>
    </source>
</reference>
<evidence type="ECO:0000313" key="1">
    <source>
        <dbReference type="EMBL" id="SKC90527.1"/>
    </source>
</evidence>
<sequence>MVVDDSIIPGFKVEVDIKHNNKAKLKYNVKDVIKDSYDCSVDELENLIVELISNIRLIGNQDRVIERALHKIFSK</sequence>
<dbReference type="Proteomes" id="UP000190285">
    <property type="component" value="Unassembled WGS sequence"/>
</dbReference>
<evidence type="ECO:0000313" key="2">
    <source>
        <dbReference type="Proteomes" id="UP000190285"/>
    </source>
</evidence>